<protein>
    <submittedName>
        <fullName evidence="5">Transcriptional regulator, GntR family</fullName>
    </submittedName>
</protein>
<name>B8HE80_PSECP</name>
<gene>
    <name evidence="5" type="ordered locus">Achl_1124</name>
</gene>
<organism evidence="5 6">
    <name type="scientific">Pseudarthrobacter chlorophenolicus (strain ATCC 700700 / DSM 12829 / CIP 107037 / JCM 12360 / KCTC 9906 / NCIMB 13794 / A6)</name>
    <name type="common">Arthrobacter chlorophenolicus</name>
    <dbReference type="NCBI Taxonomy" id="452863"/>
    <lineage>
        <taxon>Bacteria</taxon>
        <taxon>Bacillati</taxon>
        <taxon>Actinomycetota</taxon>
        <taxon>Actinomycetes</taxon>
        <taxon>Micrococcales</taxon>
        <taxon>Micrococcaceae</taxon>
        <taxon>Pseudarthrobacter</taxon>
    </lineage>
</organism>
<dbReference type="STRING" id="452863.Achl_1124"/>
<dbReference type="HOGENOM" id="CLU_017584_5_5_11"/>
<dbReference type="InterPro" id="IPR008920">
    <property type="entry name" value="TF_FadR/GntR_C"/>
</dbReference>
<dbReference type="InterPro" id="IPR036390">
    <property type="entry name" value="WH_DNA-bd_sf"/>
</dbReference>
<reference evidence="5" key="1">
    <citation type="submission" date="2009-01" db="EMBL/GenBank/DDBJ databases">
        <title>Complete sequence of chromosome of Arthrobacter chlorophenolicus A6.</title>
        <authorList>
            <consortium name="US DOE Joint Genome Institute"/>
            <person name="Lucas S."/>
            <person name="Copeland A."/>
            <person name="Lapidus A."/>
            <person name="Glavina del Rio T."/>
            <person name="Tice H."/>
            <person name="Bruce D."/>
            <person name="Goodwin L."/>
            <person name="Pitluck S."/>
            <person name="Goltsman E."/>
            <person name="Clum A."/>
            <person name="Larimer F."/>
            <person name="Land M."/>
            <person name="Hauser L."/>
            <person name="Kyrpides N."/>
            <person name="Mikhailova N."/>
            <person name="Jansson J."/>
            <person name="Richardson P."/>
        </authorList>
    </citation>
    <scope>NUCLEOTIDE SEQUENCE [LARGE SCALE GENOMIC DNA]</scope>
    <source>
        <strain evidence="5">A6</strain>
    </source>
</reference>
<dbReference type="OrthoDB" id="9816161at2"/>
<accession>B8HE80</accession>
<dbReference type="SMART" id="SM00345">
    <property type="entry name" value="HTH_GNTR"/>
    <property type="match status" value="1"/>
</dbReference>
<dbReference type="PROSITE" id="PS50949">
    <property type="entry name" value="HTH_GNTR"/>
    <property type="match status" value="1"/>
</dbReference>
<dbReference type="InterPro" id="IPR011711">
    <property type="entry name" value="GntR_C"/>
</dbReference>
<evidence type="ECO:0000313" key="5">
    <source>
        <dbReference type="EMBL" id="ACL39115.1"/>
    </source>
</evidence>
<keyword evidence="2" id="KW-0238">DNA-binding</keyword>
<dbReference type="PRINTS" id="PR00035">
    <property type="entry name" value="HTHGNTR"/>
</dbReference>
<dbReference type="KEGG" id="ach:Achl_1124"/>
<dbReference type="CDD" id="cd07377">
    <property type="entry name" value="WHTH_GntR"/>
    <property type="match status" value="1"/>
</dbReference>
<evidence type="ECO:0000256" key="3">
    <source>
        <dbReference type="ARBA" id="ARBA00023163"/>
    </source>
</evidence>
<keyword evidence="3" id="KW-0804">Transcription</keyword>
<dbReference type="GO" id="GO:0003677">
    <property type="term" value="F:DNA binding"/>
    <property type="evidence" value="ECO:0007669"/>
    <property type="project" value="UniProtKB-KW"/>
</dbReference>
<feature type="domain" description="HTH gntR-type" evidence="4">
    <location>
        <begin position="5"/>
        <end position="72"/>
    </location>
</feature>
<dbReference type="AlphaFoldDB" id="B8HE80"/>
<evidence type="ECO:0000256" key="1">
    <source>
        <dbReference type="ARBA" id="ARBA00023015"/>
    </source>
</evidence>
<dbReference type="InterPro" id="IPR036388">
    <property type="entry name" value="WH-like_DNA-bd_sf"/>
</dbReference>
<dbReference type="Pfam" id="PF00392">
    <property type="entry name" value="GntR"/>
    <property type="match status" value="1"/>
</dbReference>
<dbReference type="PANTHER" id="PTHR43537">
    <property type="entry name" value="TRANSCRIPTIONAL REGULATOR, GNTR FAMILY"/>
    <property type="match status" value="1"/>
</dbReference>
<dbReference type="Pfam" id="PF07729">
    <property type="entry name" value="FCD"/>
    <property type="match status" value="1"/>
</dbReference>
<keyword evidence="1" id="KW-0805">Transcription regulation</keyword>
<dbReference type="PANTHER" id="PTHR43537:SF45">
    <property type="entry name" value="GNTR FAMILY REGULATORY PROTEIN"/>
    <property type="match status" value="1"/>
</dbReference>
<dbReference type="eggNOG" id="COG1802">
    <property type="taxonomic scope" value="Bacteria"/>
</dbReference>
<dbReference type="GO" id="GO:0003700">
    <property type="term" value="F:DNA-binding transcription factor activity"/>
    <property type="evidence" value="ECO:0007669"/>
    <property type="project" value="InterPro"/>
</dbReference>
<proteinExistence type="predicted"/>
<dbReference type="EMBL" id="CP001341">
    <property type="protein sequence ID" value="ACL39115.1"/>
    <property type="molecule type" value="Genomic_DNA"/>
</dbReference>
<dbReference type="Proteomes" id="UP000002505">
    <property type="component" value="Chromosome"/>
</dbReference>
<sequence>MIQQESLVSLAAREIRKLIVSGELAPGGKLNEPPLAEKLGISRPPLREALRTLESEGLLEQSPRRGYRVVSMTDTDIDEIYSLRRALEMFALDRLLARKDPGAYSSLDPIMKAMRAAARRGDRPAVVQANIDFHTALVDAAGHRRLSDTYRSLMVQMQVSMAANVLNEERSKGDLTKGCDRHAELLECLRSGDADRIRREFEEHGERDYLARQGTVTKKAAGE</sequence>
<evidence type="ECO:0000313" key="6">
    <source>
        <dbReference type="Proteomes" id="UP000002505"/>
    </source>
</evidence>
<dbReference type="SUPFAM" id="SSF46785">
    <property type="entry name" value="Winged helix' DNA-binding domain"/>
    <property type="match status" value="1"/>
</dbReference>
<dbReference type="Gene3D" id="1.20.120.530">
    <property type="entry name" value="GntR ligand-binding domain-like"/>
    <property type="match status" value="1"/>
</dbReference>
<dbReference type="SMART" id="SM00895">
    <property type="entry name" value="FCD"/>
    <property type="match status" value="1"/>
</dbReference>
<evidence type="ECO:0000259" key="4">
    <source>
        <dbReference type="PROSITE" id="PS50949"/>
    </source>
</evidence>
<evidence type="ECO:0000256" key="2">
    <source>
        <dbReference type="ARBA" id="ARBA00023125"/>
    </source>
</evidence>
<keyword evidence="6" id="KW-1185">Reference proteome</keyword>
<dbReference type="RefSeq" id="WP_015936338.1">
    <property type="nucleotide sequence ID" value="NC_011886.1"/>
</dbReference>
<dbReference type="Gene3D" id="1.10.10.10">
    <property type="entry name" value="Winged helix-like DNA-binding domain superfamily/Winged helix DNA-binding domain"/>
    <property type="match status" value="1"/>
</dbReference>
<dbReference type="InterPro" id="IPR000524">
    <property type="entry name" value="Tscrpt_reg_HTH_GntR"/>
</dbReference>
<dbReference type="SUPFAM" id="SSF48008">
    <property type="entry name" value="GntR ligand-binding domain-like"/>
    <property type="match status" value="1"/>
</dbReference>